<keyword evidence="1" id="KW-0732">Signal</keyword>
<organism evidence="2 3">
    <name type="scientific">Candidatus Fimimorpha faecalis</name>
    <dbReference type="NCBI Taxonomy" id="2840824"/>
    <lineage>
        <taxon>Bacteria</taxon>
        <taxon>Bacillati</taxon>
        <taxon>Bacillota</taxon>
        <taxon>Clostridia</taxon>
        <taxon>Eubacteriales</taxon>
        <taxon>Candidatus Fimimorpha</taxon>
    </lineage>
</organism>
<comment type="caution">
    <text evidence="2">The sequence shown here is derived from an EMBL/GenBank/DDBJ whole genome shotgun (WGS) entry which is preliminary data.</text>
</comment>
<proteinExistence type="predicted"/>
<gene>
    <name evidence="2" type="ORF">IAC96_12680</name>
</gene>
<dbReference type="AlphaFoldDB" id="A0A9D1JE19"/>
<dbReference type="PROSITE" id="PS51257">
    <property type="entry name" value="PROKAR_LIPOPROTEIN"/>
    <property type="match status" value="1"/>
</dbReference>
<dbReference type="EMBL" id="DVHN01000180">
    <property type="protein sequence ID" value="HIR89792.1"/>
    <property type="molecule type" value="Genomic_DNA"/>
</dbReference>
<dbReference type="Proteomes" id="UP000824201">
    <property type="component" value="Unassembled WGS sequence"/>
</dbReference>
<evidence type="ECO:0000313" key="3">
    <source>
        <dbReference type="Proteomes" id="UP000824201"/>
    </source>
</evidence>
<sequence length="214" mass="23582">MKRKLAGAISAVMLLLSACGVEYQPTQSGVFIKLDKSLEGAYIETFDNENYNIEDLEKMGQEEVQAYNKEQANLEFYSSEQTENILPISLDSVKKEGNNVVVRMSYQTAEDYSTFNADDIALAGGNTIYTENLSDTMVDLTGEFVTVTGETATIEEIMSHGDYQLVYVNYEADVTVEGEVAYVSTNVNCNSKNNVNTPAGQDAYIIFKKAGGIF</sequence>
<reference evidence="2" key="2">
    <citation type="journal article" date="2021" name="PeerJ">
        <title>Extensive microbial diversity within the chicken gut microbiome revealed by metagenomics and culture.</title>
        <authorList>
            <person name="Gilroy R."/>
            <person name="Ravi A."/>
            <person name="Getino M."/>
            <person name="Pursley I."/>
            <person name="Horton D.L."/>
            <person name="Alikhan N.F."/>
            <person name="Baker D."/>
            <person name="Gharbi K."/>
            <person name="Hall N."/>
            <person name="Watson M."/>
            <person name="Adriaenssens E.M."/>
            <person name="Foster-Nyarko E."/>
            <person name="Jarju S."/>
            <person name="Secka A."/>
            <person name="Antonio M."/>
            <person name="Oren A."/>
            <person name="Chaudhuri R.R."/>
            <person name="La Ragione R."/>
            <person name="Hildebrand F."/>
            <person name="Pallen M.J."/>
        </authorList>
    </citation>
    <scope>NUCLEOTIDE SEQUENCE</scope>
    <source>
        <strain evidence="2">ChiW13-3771</strain>
    </source>
</reference>
<feature type="chain" id="PRO_5039545111" description="Lipoprotein" evidence="1">
    <location>
        <begin position="24"/>
        <end position="214"/>
    </location>
</feature>
<protein>
    <recommendedName>
        <fullName evidence="4">Lipoprotein</fullName>
    </recommendedName>
</protein>
<accession>A0A9D1JE19</accession>
<reference evidence="2" key="1">
    <citation type="submission" date="2020-10" db="EMBL/GenBank/DDBJ databases">
        <authorList>
            <person name="Gilroy R."/>
        </authorList>
    </citation>
    <scope>NUCLEOTIDE SEQUENCE</scope>
    <source>
        <strain evidence="2">ChiW13-3771</strain>
    </source>
</reference>
<name>A0A9D1JE19_9FIRM</name>
<evidence type="ECO:0000313" key="2">
    <source>
        <dbReference type="EMBL" id="HIR89792.1"/>
    </source>
</evidence>
<evidence type="ECO:0000256" key="1">
    <source>
        <dbReference type="SAM" id="SignalP"/>
    </source>
</evidence>
<feature type="signal peptide" evidence="1">
    <location>
        <begin position="1"/>
        <end position="23"/>
    </location>
</feature>
<evidence type="ECO:0008006" key="4">
    <source>
        <dbReference type="Google" id="ProtNLM"/>
    </source>
</evidence>